<accession>A0A6J8DDN4</accession>
<dbReference type="AlphaFoldDB" id="A0A6J8DDN4"/>
<dbReference type="InterPro" id="IPR043128">
    <property type="entry name" value="Rev_trsase/Diguanyl_cyclase"/>
</dbReference>
<dbReference type="InterPro" id="IPR035979">
    <property type="entry name" value="RBD_domain_sf"/>
</dbReference>
<organism evidence="3 4">
    <name type="scientific">Mytilus coruscus</name>
    <name type="common">Sea mussel</name>
    <dbReference type="NCBI Taxonomy" id="42192"/>
    <lineage>
        <taxon>Eukaryota</taxon>
        <taxon>Metazoa</taxon>
        <taxon>Spiralia</taxon>
        <taxon>Lophotrochozoa</taxon>
        <taxon>Mollusca</taxon>
        <taxon>Bivalvia</taxon>
        <taxon>Autobranchia</taxon>
        <taxon>Pteriomorphia</taxon>
        <taxon>Mytilida</taxon>
        <taxon>Mytiloidea</taxon>
        <taxon>Mytilidae</taxon>
        <taxon>Mytilinae</taxon>
        <taxon>Mytilus</taxon>
    </lineage>
</organism>
<dbReference type="InterPro" id="IPR000504">
    <property type="entry name" value="RRM_dom"/>
</dbReference>
<dbReference type="InterPro" id="IPR052055">
    <property type="entry name" value="Hepadnavirus_pol/RT"/>
</dbReference>
<evidence type="ECO:0000259" key="2">
    <source>
        <dbReference type="PROSITE" id="PS50102"/>
    </source>
</evidence>
<evidence type="ECO:0000256" key="1">
    <source>
        <dbReference type="PROSITE-ProRule" id="PRU00176"/>
    </source>
</evidence>
<keyword evidence="4" id="KW-1185">Reference proteome</keyword>
<gene>
    <name evidence="3" type="ORF">MCOR_40329</name>
</gene>
<name>A0A6J8DDN4_MYTCO</name>
<dbReference type="SUPFAM" id="SSF54928">
    <property type="entry name" value="RNA-binding domain, RBD"/>
    <property type="match status" value="2"/>
</dbReference>
<dbReference type="PROSITE" id="PS50102">
    <property type="entry name" value="RRM"/>
    <property type="match status" value="1"/>
</dbReference>
<dbReference type="CDD" id="cd12366">
    <property type="entry name" value="RRM1_RBM45"/>
    <property type="match status" value="1"/>
</dbReference>
<evidence type="ECO:0000313" key="4">
    <source>
        <dbReference type="Proteomes" id="UP000507470"/>
    </source>
</evidence>
<dbReference type="GO" id="GO:0003723">
    <property type="term" value="F:RNA binding"/>
    <property type="evidence" value="ECO:0007669"/>
    <property type="project" value="UniProtKB-UniRule"/>
</dbReference>
<proteinExistence type="predicted"/>
<dbReference type="Gene3D" id="3.10.10.10">
    <property type="entry name" value="HIV Type 1 Reverse Transcriptase, subunit A, domain 1"/>
    <property type="match status" value="1"/>
</dbReference>
<dbReference type="Proteomes" id="UP000507470">
    <property type="component" value="Unassembled WGS sequence"/>
</dbReference>
<feature type="domain" description="RRM" evidence="2">
    <location>
        <begin position="413"/>
        <end position="486"/>
    </location>
</feature>
<dbReference type="InterPro" id="IPR034203">
    <property type="entry name" value="RBM45_RRM1"/>
</dbReference>
<dbReference type="OrthoDB" id="78437at2759"/>
<reference evidence="3 4" key="1">
    <citation type="submission" date="2020-06" db="EMBL/GenBank/DDBJ databases">
        <authorList>
            <person name="Li R."/>
            <person name="Bekaert M."/>
        </authorList>
    </citation>
    <scope>NUCLEOTIDE SEQUENCE [LARGE SCALE GENOMIC DNA]</scope>
    <source>
        <strain evidence="4">wild</strain>
    </source>
</reference>
<keyword evidence="1" id="KW-0694">RNA-binding</keyword>
<dbReference type="SMART" id="SM00360">
    <property type="entry name" value="RRM"/>
    <property type="match status" value="2"/>
</dbReference>
<dbReference type="EMBL" id="CACVKT020007264">
    <property type="protein sequence ID" value="CAC5406793.1"/>
    <property type="molecule type" value="Genomic_DNA"/>
</dbReference>
<sequence>MLEFFRVIRSINFYEFVNESVSFNDLDPKLFTAGELEIITSKNISEKERSGRLNMLKKITYYSNIYSWKGLLSFYAAWSRKIELGQKSWDDDPSSIEVPILTHVRGGGAINGYIDKDSYLGNEVYLKYPNVDALVELIKKHGRNCFIFKRDLSRAYRHIFIDLHDVHLVGYKWNDHLYFDRVLSMGLRSASHICQRVTNAVAFMFRQMGFDIVNCLDDFAGVESVDRDDKAYIELKRLLDSCGLEESFHKAVSPSTRMEFLGIICDTSTLLLQIPDDKLKDIQEILHFWTNKRSAKLRDIQSLVGILNFMASCVRPGRVFMSRLLNWLRSAYDQTGYIVVPSYVQKDILWLEPSEDIKAPAESDRDSEMREDEQSREYDSRKAEYHHLVEMANYQPYDKRHRDLQEDVRPANSRLFILCSKQATEDMFQKEFERFGGIEDIWVVKDKRSNENKGVTYIKYGKTSEAALAMEEMNGKSLDGDPKPLKEFGDIDSVSLVTDKYSGANKGFGYVRFHRAYHAALAFEGCDPANSPLDILERYPSTGSTRLHITAPIGLSQGYLTRLFSIIPGLEYCDLNEATGQAFARYTSPQCASYARDKLHGFEYPIGSPLVVRCTDEHQRPPDIRSLGQSSMGFDSYAGYGGGKTQGNDMFRRTFLHDSWRKRLRLLTY</sequence>
<evidence type="ECO:0000313" key="3">
    <source>
        <dbReference type="EMBL" id="CAC5406793.1"/>
    </source>
</evidence>
<dbReference type="SUPFAM" id="SSF56672">
    <property type="entry name" value="DNA/RNA polymerases"/>
    <property type="match status" value="1"/>
</dbReference>
<dbReference type="PANTHER" id="PTHR33050:SF7">
    <property type="entry name" value="RIBONUCLEASE H"/>
    <property type="match status" value="1"/>
</dbReference>
<dbReference type="InterPro" id="IPR012677">
    <property type="entry name" value="Nucleotide-bd_a/b_plait_sf"/>
</dbReference>
<dbReference type="Gene3D" id="3.30.70.270">
    <property type="match status" value="1"/>
</dbReference>
<dbReference type="Pfam" id="PF00076">
    <property type="entry name" value="RRM_1"/>
    <property type="match status" value="2"/>
</dbReference>
<dbReference type="InterPro" id="IPR043502">
    <property type="entry name" value="DNA/RNA_pol_sf"/>
</dbReference>
<dbReference type="Gene3D" id="3.30.70.330">
    <property type="match status" value="2"/>
</dbReference>
<dbReference type="PANTHER" id="PTHR33050">
    <property type="entry name" value="REVERSE TRANSCRIPTASE DOMAIN-CONTAINING PROTEIN"/>
    <property type="match status" value="1"/>
</dbReference>
<protein>
    <recommendedName>
        <fullName evidence="2">RRM domain-containing protein</fullName>
    </recommendedName>
</protein>